<evidence type="ECO:0000256" key="1">
    <source>
        <dbReference type="SAM" id="MobiDB-lite"/>
    </source>
</evidence>
<proteinExistence type="predicted"/>
<reference evidence="5" key="2">
    <citation type="submission" date="2009-11" db="EMBL/GenBank/DDBJ databases">
        <title>The Genome Sequence of Allomyces macrogynus strain ATCC 38327.</title>
        <authorList>
            <consortium name="The Broad Institute Genome Sequencing Platform"/>
            <person name="Russ C."/>
            <person name="Cuomo C."/>
            <person name="Shea T."/>
            <person name="Young S.K."/>
            <person name="Zeng Q."/>
            <person name="Koehrsen M."/>
            <person name="Haas B."/>
            <person name="Borodovsky M."/>
            <person name="Guigo R."/>
            <person name="Alvarado L."/>
            <person name="Berlin A."/>
            <person name="Borenstein D."/>
            <person name="Chen Z."/>
            <person name="Engels R."/>
            <person name="Freedman E."/>
            <person name="Gellesch M."/>
            <person name="Goldberg J."/>
            <person name="Griggs A."/>
            <person name="Gujja S."/>
            <person name="Heiman D."/>
            <person name="Hepburn T."/>
            <person name="Howarth C."/>
            <person name="Jen D."/>
            <person name="Larson L."/>
            <person name="Lewis B."/>
            <person name="Mehta T."/>
            <person name="Park D."/>
            <person name="Pearson M."/>
            <person name="Roberts A."/>
            <person name="Saif S."/>
            <person name="Shenoy N."/>
            <person name="Sisk P."/>
            <person name="Stolte C."/>
            <person name="Sykes S."/>
            <person name="Walk T."/>
            <person name="White J."/>
            <person name="Yandava C."/>
            <person name="Burger G."/>
            <person name="Gray M.W."/>
            <person name="Holland P.W.H."/>
            <person name="King N."/>
            <person name="Lang F.B.F."/>
            <person name="Roger A.J."/>
            <person name="Ruiz-Trillo I."/>
            <person name="Lander E."/>
            <person name="Nusbaum C."/>
        </authorList>
    </citation>
    <scope>NUCLEOTIDE SEQUENCE [LARGE SCALE GENOMIC DNA]</scope>
    <source>
        <strain evidence="5">ATCC 38327</strain>
    </source>
</reference>
<gene>
    <name evidence="4" type="ORF">AMAG_15338</name>
</gene>
<sequence>MALRYESSSAEAYYVVLTFLVLLVVPATWLVFLRAPSSDSSTAAAAPSERALDGNDKNAAQCTCSACTAQRAARAPHTKVAATGTRRRLIIRALVILGWIALAYTAYQVATSAPSVQLFDPHATLGVAEGADRATVRKAYRQLSLTEHPDKVPASQRKQAEARFVEIAKAYKVLTDAKARENFEKYGNPDGPMGMSFGIGLPSWMMQTNVVVMGYLGLLVLVPAAFASWWYGSRKYAADGILKSSIDRIQADSPSATTTTALISLIATSHSDPAVLTDTEAASLRPLLPSTVPTSASPNELALYAHLYRVLPRPLPDFIRACGQLADLAVGCRRAARPLGRRRARTEPRARRGDCGAALGERQGPNARAHAAATPARGCQGREGGERQVRQVGQLGRWVRGDPARDPRRDPRADRDLDRGAGGRTARGGARVPNGFGDGSVRGRLETRRPAARRVQGHCRARDRCDRDRGRYFCVVG</sequence>
<dbReference type="PRINTS" id="PR00625">
    <property type="entry name" value="JDOMAIN"/>
</dbReference>
<dbReference type="PANTHER" id="PTHR24075">
    <property type="entry name" value="SEC63 DOMAIN-CONTAINING"/>
    <property type="match status" value="1"/>
</dbReference>
<dbReference type="SMART" id="SM00271">
    <property type="entry name" value="DnaJ"/>
    <property type="match status" value="1"/>
</dbReference>
<dbReference type="PROSITE" id="PS50076">
    <property type="entry name" value="DNAJ_2"/>
    <property type="match status" value="1"/>
</dbReference>
<keyword evidence="2" id="KW-0472">Membrane</keyword>
<reference evidence="4 5" key="1">
    <citation type="submission" date="2009-11" db="EMBL/GenBank/DDBJ databases">
        <title>Annotation of Allomyces macrogynus ATCC 38327.</title>
        <authorList>
            <consortium name="The Broad Institute Genome Sequencing Platform"/>
            <person name="Russ C."/>
            <person name="Cuomo C."/>
            <person name="Burger G."/>
            <person name="Gray M.W."/>
            <person name="Holland P.W.H."/>
            <person name="King N."/>
            <person name="Lang F.B.F."/>
            <person name="Roger A.J."/>
            <person name="Ruiz-Trillo I."/>
            <person name="Young S.K."/>
            <person name="Zeng Q."/>
            <person name="Gargeya S."/>
            <person name="Fitzgerald M."/>
            <person name="Haas B."/>
            <person name="Abouelleil A."/>
            <person name="Alvarado L."/>
            <person name="Arachchi H.M."/>
            <person name="Berlin A."/>
            <person name="Chapman S.B."/>
            <person name="Gearin G."/>
            <person name="Goldberg J."/>
            <person name="Griggs A."/>
            <person name="Gujja S."/>
            <person name="Hansen M."/>
            <person name="Heiman D."/>
            <person name="Howarth C."/>
            <person name="Larimer J."/>
            <person name="Lui A."/>
            <person name="MacDonald P.J.P."/>
            <person name="McCowen C."/>
            <person name="Montmayeur A."/>
            <person name="Murphy C."/>
            <person name="Neiman D."/>
            <person name="Pearson M."/>
            <person name="Priest M."/>
            <person name="Roberts A."/>
            <person name="Saif S."/>
            <person name="Shea T."/>
            <person name="Sisk P."/>
            <person name="Stolte C."/>
            <person name="Sykes S."/>
            <person name="Wortman J."/>
            <person name="Nusbaum C."/>
            <person name="Birren B."/>
        </authorList>
    </citation>
    <scope>NUCLEOTIDE SEQUENCE [LARGE SCALE GENOMIC DNA]</scope>
    <source>
        <strain evidence="4 5">ATCC 38327</strain>
    </source>
</reference>
<dbReference type="SUPFAM" id="SSF46565">
    <property type="entry name" value="Chaperone J-domain"/>
    <property type="match status" value="1"/>
</dbReference>
<feature type="compositionally biased region" description="Basic and acidic residues" evidence="1">
    <location>
        <begin position="399"/>
        <end position="421"/>
    </location>
</feature>
<dbReference type="GO" id="GO:0003723">
    <property type="term" value="F:RNA binding"/>
    <property type="evidence" value="ECO:0007669"/>
    <property type="project" value="TreeGrafter"/>
</dbReference>
<keyword evidence="5" id="KW-1185">Reference proteome</keyword>
<evidence type="ECO:0000259" key="3">
    <source>
        <dbReference type="PROSITE" id="PS50076"/>
    </source>
</evidence>
<feature type="compositionally biased region" description="Basic and acidic residues" evidence="1">
    <location>
        <begin position="345"/>
        <end position="354"/>
    </location>
</feature>
<feature type="transmembrane region" description="Helical" evidence="2">
    <location>
        <begin position="12"/>
        <end position="32"/>
    </location>
</feature>
<accession>A0A0L0T8F1</accession>
<keyword evidence="2" id="KW-1133">Transmembrane helix</keyword>
<protein>
    <recommendedName>
        <fullName evidence="3">J domain-containing protein</fullName>
    </recommendedName>
</protein>
<dbReference type="GO" id="GO:0006620">
    <property type="term" value="P:post-translational protein targeting to endoplasmic reticulum membrane"/>
    <property type="evidence" value="ECO:0007669"/>
    <property type="project" value="TreeGrafter"/>
</dbReference>
<dbReference type="InterPro" id="IPR001623">
    <property type="entry name" value="DnaJ_domain"/>
</dbReference>
<dbReference type="GO" id="GO:0008320">
    <property type="term" value="F:protein transmembrane transporter activity"/>
    <property type="evidence" value="ECO:0007669"/>
    <property type="project" value="TreeGrafter"/>
</dbReference>
<evidence type="ECO:0000313" key="5">
    <source>
        <dbReference type="Proteomes" id="UP000054350"/>
    </source>
</evidence>
<dbReference type="InterPro" id="IPR036869">
    <property type="entry name" value="J_dom_sf"/>
</dbReference>
<dbReference type="OrthoDB" id="10250354at2759"/>
<dbReference type="VEuPathDB" id="FungiDB:AMAG_15338"/>
<dbReference type="STRING" id="578462.A0A0L0T8F1"/>
<name>A0A0L0T8F1_ALLM3</name>
<dbReference type="CDD" id="cd06257">
    <property type="entry name" value="DnaJ"/>
    <property type="match status" value="1"/>
</dbReference>
<dbReference type="GO" id="GO:0006614">
    <property type="term" value="P:SRP-dependent cotranslational protein targeting to membrane"/>
    <property type="evidence" value="ECO:0007669"/>
    <property type="project" value="TreeGrafter"/>
</dbReference>
<dbReference type="Pfam" id="PF00226">
    <property type="entry name" value="DnaJ"/>
    <property type="match status" value="1"/>
</dbReference>
<feature type="transmembrane region" description="Helical" evidence="2">
    <location>
        <begin position="210"/>
        <end position="231"/>
    </location>
</feature>
<dbReference type="Proteomes" id="UP000054350">
    <property type="component" value="Unassembled WGS sequence"/>
</dbReference>
<feature type="transmembrane region" description="Helical" evidence="2">
    <location>
        <begin position="89"/>
        <end position="107"/>
    </location>
</feature>
<feature type="domain" description="J" evidence="3">
    <location>
        <begin position="120"/>
        <end position="187"/>
    </location>
</feature>
<organism evidence="4 5">
    <name type="scientific">Allomyces macrogynus (strain ATCC 38327)</name>
    <name type="common">Allomyces javanicus var. macrogynus</name>
    <dbReference type="NCBI Taxonomy" id="578462"/>
    <lineage>
        <taxon>Eukaryota</taxon>
        <taxon>Fungi</taxon>
        <taxon>Fungi incertae sedis</taxon>
        <taxon>Blastocladiomycota</taxon>
        <taxon>Blastocladiomycetes</taxon>
        <taxon>Blastocladiales</taxon>
        <taxon>Blastocladiaceae</taxon>
        <taxon>Allomyces</taxon>
    </lineage>
</organism>
<dbReference type="EMBL" id="GG745369">
    <property type="protein sequence ID" value="KNE71088.1"/>
    <property type="molecule type" value="Genomic_DNA"/>
</dbReference>
<dbReference type="GO" id="GO:0031207">
    <property type="term" value="C:Sec62/Sec63 complex"/>
    <property type="evidence" value="ECO:0007669"/>
    <property type="project" value="TreeGrafter"/>
</dbReference>
<dbReference type="eggNOG" id="KOG0721">
    <property type="taxonomic scope" value="Eukaryota"/>
</dbReference>
<dbReference type="Gene3D" id="1.10.287.110">
    <property type="entry name" value="DnaJ domain"/>
    <property type="match status" value="1"/>
</dbReference>
<evidence type="ECO:0000256" key="2">
    <source>
        <dbReference type="SAM" id="Phobius"/>
    </source>
</evidence>
<dbReference type="AlphaFoldDB" id="A0A0L0T8F1"/>
<feature type="region of interest" description="Disordered" evidence="1">
    <location>
        <begin position="338"/>
        <end position="451"/>
    </location>
</feature>
<feature type="compositionally biased region" description="Low complexity" evidence="1">
    <location>
        <begin position="367"/>
        <end position="379"/>
    </location>
</feature>
<evidence type="ECO:0000313" key="4">
    <source>
        <dbReference type="EMBL" id="KNE71088.1"/>
    </source>
</evidence>
<keyword evidence="2" id="KW-0812">Transmembrane</keyword>
<dbReference type="PANTHER" id="PTHR24075:SF0">
    <property type="entry name" value="TRANSLOCATION PROTEIN SEC63 HOMOLOG"/>
    <property type="match status" value="1"/>
</dbReference>